<dbReference type="Pfam" id="PF01807">
    <property type="entry name" value="Zn_ribbon_DnaG"/>
    <property type="match status" value="1"/>
</dbReference>
<dbReference type="CDD" id="cd03364">
    <property type="entry name" value="TOPRIM_DnaG_primases"/>
    <property type="match status" value="1"/>
</dbReference>
<gene>
    <name evidence="6" type="ORF">Lepil_4146</name>
</gene>
<protein>
    <submittedName>
        <fullName evidence="6">DnaG primase-like protein</fullName>
    </submittedName>
</protein>
<dbReference type="InterPro" id="IPR013264">
    <property type="entry name" value="DNAG_N"/>
</dbReference>
<dbReference type="SMART" id="SM00400">
    <property type="entry name" value="ZnF_CHCC"/>
    <property type="match status" value="1"/>
</dbReference>
<dbReference type="Gene3D" id="3.40.1360.10">
    <property type="match status" value="1"/>
</dbReference>
<dbReference type="PANTHER" id="PTHR30313:SF2">
    <property type="entry name" value="DNA PRIMASE"/>
    <property type="match status" value="1"/>
</dbReference>
<sequence>MPLTPPSVLEQLKKETDLARLVASYGISLKRAGKDLVGRCPFHKDDTPSFVVTPGKNLWHCFGCGAGGDAIEFLMQKEGLDFPAAVERLQRFTGNASNAGDADASHPSNPADNVPASLTGAMAADLLTSVVEHYHKTLKNDSGALRYLESRGLASAEAGAEAIVRFGVGYADGSLSGILPTPQSKEGELIRGLLKKMGLMRSGTGHEHFEGCITFPVFDERGVLCGMYGRRLSNKHRVKHLYLPGPHRGIWNRDAYNQPDLILCESIIDAMSFYVHGLRNVSCAYGIEGFTDEMMQALRTGNVKRLYIAFDADRPGNDASIRLAKRLAAELPGLECLRILLPMGLDANDYILRLMDPAGGLRELVAIARPVLESPDLAKTPVLPVHIEEIPAKMVRKAPPEPECTVNGDEVRLAYGERRYRVRGLYKNTTDHLMKINLRVSLGDVYHVDTFDLLSAKSRLSFIEQAAGELAVDHEILKHDLGRILSTLEELQEKRLRETLRPEQDVVEIPEDRRKKAIAYLKDPALVRNIVADFERCGLVGERINSLIGYLGTVSRKTEAPLAIIIQSSSSAGKSTLMDALLAFVPEEDRIKFSMMTGQSLYYMQSRSLKHRILAIAEEEGVERAKYAIKILQSEGRITIATTIRDPATGLPDTKEFEVEGPVMILLTTTNTEIDEELLNRCLVITINEDREQTRRIQSLQRHRRTAAGLTAGRHDAVHLRELHADAQRLLRTLPVVIPDVELLDFPDTQLRMRRDHEKFLTLIETVAFLHQYQREIRKEGDMEYIVATEEDVALAAFLAGEVFGISLDDLAPQTKRLLTLIEELVTEGAARHSVEKRMFRFTRRDVREYTNWGDSRLKKHIARLEDLEYLLVHGGGRGQFIEYELAYNGEGDDGSPFVPGLTAGRYAPLGEELVNFLKEKSRFFDEKSRQNEQKSPPSHPQVTAKSPLSHGPKSAEKALNQGTFAEKREKRLEKGIGGSFANPRTPPQSHAREAGL</sequence>
<dbReference type="Proteomes" id="UP000005737">
    <property type="component" value="Unassembled WGS sequence"/>
</dbReference>
<dbReference type="InterPro" id="IPR036977">
    <property type="entry name" value="DNA_primase_Znf_CHC2"/>
</dbReference>
<dbReference type="Gene3D" id="3.90.980.10">
    <property type="entry name" value="DNA primase, catalytic core, N-terminal domain"/>
    <property type="match status" value="1"/>
</dbReference>
<keyword evidence="7" id="KW-1185">Reference proteome</keyword>
<organism evidence="6 7">
    <name type="scientific">Leptonema illini DSM 21528</name>
    <dbReference type="NCBI Taxonomy" id="929563"/>
    <lineage>
        <taxon>Bacteria</taxon>
        <taxon>Pseudomonadati</taxon>
        <taxon>Spirochaetota</taxon>
        <taxon>Spirochaetia</taxon>
        <taxon>Leptospirales</taxon>
        <taxon>Leptospiraceae</taxon>
        <taxon>Leptonema</taxon>
    </lineage>
</organism>
<keyword evidence="3" id="KW-0862">Zinc</keyword>
<keyword evidence="1" id="KW-0479">Metal-binding</keyword>
<dbReference type="GO" id="GO:0006269">
    <property type="term" value="P:DNA replication, synthesis of primer"/>
    <property type="evidence" value="ECO:0007669"/>
    <property type="project" value="TreeGrafter"/>
</dbReference>
<dbReference type="STRING" id="183.GCA_002009735_04105"/>
<dbReference type="GO" id="GO:0003677">
    <property type="term" value="F:DNA binding"/>
    <property type="evidence" value="ECO:0007669"/>
    <property type="project" value="InterPro"/>
</dbReference>
<evidence type="ECO:0000256" key="1">
    <source>
        <dbReference type="ARBA" id="ARBA00022723"/>
    </source>
</evidence>
<dbReference type="InterPro" id="IPR002694">
    <property type="entry name" value="Znf_CHC2"/>
</dbReference>
<dbReference type="GO" id="GO:0008270">
    <property type="term" value="F:zinc ion binding"/>
    <property type="evidence" value="ECO:0007669"/>
    <property type="project" value="UniProtKB-KW"/>
</dbReference>
<feature type="region of interest" description="Disordered" evidence="4">
    <location>
        <begin position="926"/>
        <end position="997"/>
    </location>
</feature>
<dbReference type="PANTHER" id="PTHR30313">
    <property type="entry name" value="DNA PRIMASE"/>
    <property type="match status" value="1"/>
</dbReference>
<feature type="compositionally biased region" description="Polar residues" evidence="4">
    <location>
        <begin position="934"/>
        <end position="947"/>
    </location>
</feature>
<evidence type="ECO:0000256" key="3">
    <source>
        <dbReference type="ARBA" id="ARBA00022833"/>
    </source>
</evidence>
<dbReference type="SUPFAM" id="SSF56731">
    <property type="entry name" value="DNA primase core"/>
    <property type="match status" value="1"/>
</dbReference>
<evidence type="ECO:0000313" key="6">
    <source>
        <dbReference type="EMBL" id="EHQ04624.1"/>
    </source>
</evidence>
<dbReference type="EMBL" id="JH597775">
    <property type="protein sequence ID" value="EHQ04624.1"/>
    <property type="molecule type" value="Genomic_DNA"/>
</dbReference>
<evidence type="ECO:0000313" key="7">
    <source>
        <dbReference type="Proteomes" id="UP000005737"/>
    </source>
</evidence>
<dbReference type="AlphaFoldDB" id="H2CLL3"/>
<evidence type="ECO:0000256" key="4">
    <source>
        <dbReference type="SAM" id="MobiDB-lite"/>
    </source>
</evidence>
<dbReference type="GO" id="GO:0005737">
    <property type="term" value="C:cytoplasm"/>
    <property type="evidence" value="ECO:0007669"/>
    <property type="project" value="TreeGrafter"/>
</dbReference>
<accession>H2CLL3</accession>
<keyword evidence="2" id="KW-0863">Zinc-finger</keyword>
<reference evidence="6 7" key="1">
    <citation type="submission" date="2011-10" db="EMBL/GenBank/DDBJ databases">
        <title>The Improved High-Quality Draft genome of Leptonema illini DSM 21528.</title>
        <authorList>
            <consortium name="US DOE Joint Genome Institute (JGI-PGF)"/>
            <person name="Lucas S."/>
            <person name="Copeland A."/>
            <person name="Lapidus A."/>
            <person name="Glavina del Rio T."/>
            <person name="Dalin E."/>
            <person name="Tice H."/>
            <person name="Bruce D."/>
            <person name="Goodwin L."/>
            <person name="Pitluck S."/>
            <person name="Peters L."/>
            <person name="Mikhailova N."/>
            <person name="Held B."/>
            <person name="Kyrpides N."/>
            <person name="Mavromatis K."/>
            <person name="Ivanova N."/>
            <person name="Markowitz V."/>
            <person name="Cheng J.-F."/>
            <person name="Hugenholtz P."/>
            <person name="Woyke T."/>
            <person name="Wu D."/>
            <person name="Gronow S."/>
            <person name="Wellnitz S."/>
            <person name="Brambilla E.-M."/>
            <person name="Klenk H.-P."/>
            <person name="Eisen J.A."/>
        </authorList>
    </citation>
    <scope>NUCLEOTIDE SEQUENCE [LARGE SCALE GENOMIC DNA]</scope>
    <source>
        <strain evidence="6 7">DSM 21528</strain>
    </source>
</reference>
<dbReference type="HOGENOM" id="CLU_013586_0_0_12"/>
<dbReference type="Gene3D" id="3.90.580.10">
    <property type="entry name" value="Zinc finger, CHC2-type domain"/>
    <property type="match status" value="1"/>
</dbReference>
<dbReference type="InterPro" id="IPR037068">
    <property type="entry name" value="DNA_primase_core_N_sf"/>
</dbReference>
<dbReference type="InterPro" id="IPR050219">
    <property type="entry name" value="DnaG_primase"/>
</dbReference>
<dbReference type="InterPro" id="IPR034151">
    <property type="entry name" value="TOPRIM_DnaG_bac"/>
</dbReference>
<dbReference type="Pfam" id="PF08275">
    <property type="entry name" value="DNAG_N"/>
    <property type="match status" value="1"/>
</dbReference>
<feature type="domain" description="Zinc finger CHC2-type" evidence="5">
    <location>
        <begin position="36"/>
        <end position="90"/>
    </location>
</feature>
<proteinExistence type="predicted"/>
<feature type="compositionally biased region" description="Basic and acidic residues" evidence="4">
    <location>
        <begin position="966"/>
        <end position="975"/>
    </location>
</feature>
<evidence type="ECO:0000259" key="5">
    <source>
        <dbReference type="SMART" id="SM00400"/>
    </source>
</evidence>
<dbReference type="Pfam" id="PF13155">
    <property type="entry name" value="Toprim_2"/>
    <property type="match status" value="1"/>
</dbReference>
<dbReference type="SUPFAM" id="SSF57783">
    <property type="entry name" value="Zinc beta-ribbon"/>
    <property type="match status" value="1"/>
</dbReference>
<dbReference type="GO" id="GO:0003899">
    <property type="term" value="F:DNA-directed RNA polymerase activity"/>
    <property type="evidence" value="ECO:0007669"/>
    <property type="project" value="InterPro"/>
</dbReference>
<evidence type="ECO:0000256" key="2">
    <source>
        <dbReference type="ARBA" id="ARBA00022771"/>
    </source>
</evidence>
<name>H2CLL3_9LEPT</name>